<name>A0A1L3LZ75_9HYPH</name>
<reference evidence="1 2" key="1">
    <citation type="submission" date="2015-10" db="EMBL/GenBank/DDBJ databases">
        <title>Genomic differences between typical nodule nitrogen-fixing rhizobial strains and those coming from bean seeds.</title>
        <authorList>
            <person name="Peralta H."/>
            <person name="Aguilar-Vera A."/>
            <person name="Diaz R."/>
            <person name="Mora Y."/>
            <person name="Martinez-Batallar G."/>
            <person name="Salazar E."/>
            <person name="Vargas-Lagunas C."/>
            <person name="Encarnacion S."/>
            <person name="Girard L."/>
            <person name="Mora J."/>
        </authorList>
    </citation>
    <scope>NUCLEOTIDE SEQUENCE [LARGE SCALE GENOMIC DNA]</scope>
    <source>
        <strain evidence="1 2">CFNEI 73</strain>
        <plasmid evidence="1 2">C</plasmid>
    </source>
</reference>
<keyword evidence="2" id="KW-1185">Reference proteome</keyword>
<dbReference type="InterPro" id="IPR016032">
    <property type="entry name" value="Sig_transdc_resp-reg_C-effctor"/>
</dbReference>
<gene>
    <name evidence="1" type="ORF">SAMCFNEI73_pC1667</name>
</gene>
<dbReference type="InterPro" id="IPR000792">
    <property type="entry name" value="Tscrpt_reg_LuxR_C"/>
</dbReference>
<evidence type="ECO:0000313" key="1">
    <source>
        <dbReference type="EMBL" id="APG95371.1"/>
    </source>
</evidence>
<dbReference type="SUPFAM" id="SSF46894">
    <property type="entry name" value="C-terminal effector domain of the bipartite response regulators"/>
    <property type="match status" value="1"/>
</dbReference>
<geneLocation type="plasmid" evidence="1 2">
    <name>C</name>
</geneLocation>
<dbReference type="GO" id="GO:0006355">
    <property type="term" value="P:regulation of DNA-templated transcription"/>
    <property type="evidence" value="ECO:0007669"/>
    <property type="project" value="InterPro"/>
</dbReference>
<evidence type="ECO:0000313" key="2">
    <source>
        <dbReference type="Proteomes" id="UP000182306"/>
    </source>
</evidence>
<dbReference type="AlphaFoldDB" id="A0A1L3LZ75"/>
<dbReference type="EMBL" id="CP013110">
    <property type="protein sequence ID" value="APG95371.1"/>
    <property type="molecule type" value="Genomic_DNA"/>
</dbReference>
<dbReference type="Gene3D" id="1.10.10.10">
    <property type="entry name" value="Winged helix-like DNA-binding domain superfamily/Winged helix DNA-binding domain"/>
    <property type="match status" value="1"/>
</dbReference>
<proteinExistence type="predicted"/>
<dbReference type="Proteomes" id="UP000182306">
    <property type="component" value="Plasmid C"/>
</dbReference>
<organism evidence="1 2">
    <name type="scientific">Sinorhizobium americanum</name>
    <dbReference type="NCBI Taxonomy" id="194963"/>
    <lineage>
        <taxon>Bacteria</taxon>
        <taxon>Pseudomonadati</taxon>
        <taxon>Pseudomonadota</taxon>
        <taxon>Alphaproteobacteria</taxon>
        <taxon>Hyphomicrobiales</taxon>
        <taxon>Rhizobiaceae</taxon>
        <taxon>Sinorhizobium/Ensifer group</taxon>
        <taxon>Sinorhizobium</taxon>
    </lineage>
</organism>
<dbReference type="GO" id="GO:0003677">
    <property type="term" value="F:DNA binding"/>
    <property type="evidence" value="ECO:0007669"/>
    <property type="project" value="InterPro"/>
</dbReference>
<keyword evidence="1" id="KW-0614">Plasmid</keyword>
<accession>A0A1L3LZ75</accession>
<dbReference type="SMART" id="SM00421">
    <property type="entry name" value="HTH_LUXR"/>
    <property type="match status" value="1"/>
</dbReference>
<dbReference type="KEGG" id="same:SAMCFNEI73_pC1667"/>
<sequence>MGAAAGRLWGMGQRRVGIFSEDHVAAISADLATAIDSAAFGSGSWDEVPAVLSHAFPGSFGGLWNMNFAERSLNFLAVRNIDPAFAKSFREHFAYINPWIPYWSGARSGIAALSEEVFPARNFADTEFYNDWLRPQKDVEAGAGMKIVGDRGETIQFIMNFPLSLSETYGKAAVEVLRRVRGNLERSISLARVMRTSVEQAVAAAAVVERNQCAAFVVEGNRLMREANEKALQSFSSGRAVIVRNDRCFMANADADARFGLMLNNLSQGVFTDGARITFRTSAGAWQVTMAALPTADPSRSNISLLPPRQLVLVLMTQLNPATPDAGDLSALSAIFALTPSEIGLCRRLFLGESVSEAADRLGITVETARTRLKSILQKTGTSRQGQLMLLLSRLK</sequence>
<dbReference type="InterPro" id="IPR036388">
    <property type="entry name" value="WH-like_DNA-bd_sf"/>
</dbReference>
<protein>
    <submittedName>
        <fullName evidence="1">Transcriptional regulator, LuxR family</fullName>
    </submittedName>
</protein>